<feature type="coiled-coil region" evidence="1">
    <location>
        <begin position="296"/>
        <end position="323"/>
    </location>
</feature>
<dbReference type="EMBL" id="JACCJB010000013">
    <property type="protein sequence ID" value="KAF6221877.1"/>
    <property type="molecule type" value="Genomic_DNA"/>
</dbReference>
<dbReference type="AlphaFoldDB" id="A0A8H6CEA2"/>
<evidence type="ECO:0000256" key="2">
    <source>
        <dbReference type="SAM" id="MobiDB-lite"/>
    </source>
</evidence>
<keyword evidence="1" id="KW-0175">Coiled coil</keyword>
<dbReference type="GeneID" id="59330259"/>
<gene>
    <name evidence="3" type="ORF">HO133_001845</name>
</gene>
<accession>A0A8H6CEA2</accession>
<feature type="compositionally biased region" description="Polar residues" evidence="2">
    <location>
        <begin position="271"/>
        <end position="281"/>
    </location>
</feature>
<organism evidence="3 4">
    <name type="scientific">Letharia lupina</name>
    <dbReference type="NCBI Taxonomy" id="560253"/>
    <lineage>
        <taxon>Eukaryota</taxon>
        <taxon>Fungi</taxon>
        <taxon>Dikarya</taxon>
        <taxon>Ascomycota</taxon>
        <taxon>Pezizomycotina</taxon>
        <taxon>Lecanoromycetes</taxon>
        <taxon>OSLEUM clade</taxon>
        <taxon>Lecanoromycetidae</taxon>
        <taxon>Lecanorales</taxon>
        <taxon>Lecanorineae</taxon>
        <taxon>Parmeliaceae</taxon>
        <taxon>Letharia</taxon>
    </lineage>
</organism>
<evidence type="ECO:0000256" key="1">
    <source>
        <dbReference type="SAM" id="Coils"/>
    </source>
</evidence>
<protein>
    <submittedName>
        <fullName evidence="3">Uncharacterized protein</fullName>
    </submittedName>
</protein>
<dbReference type="Proteomes" id="UP000593566">
    <property type="component" value="Unassembled WGS sequence"/>
</dbReference>
<comment type="caution">
    <text evidence="3">The sequence shown here is derived from an EMBL/GenBank/DDBJ whole genome shotgun (WGS) entry which is preliminary data.</text>
</comment>
<dbReference type="RefSeq" id="XP_037151312.1">
    <property type="nucleotide sequence ID" value="XM_037292773.1"/>
</dbReference>
<feature type="compositionally biased region" description="Basic residues" evidence="2">
    <location>
        <begin position="1"/>
        <end position="11"/>
    </location>
</feature>
<feature type="compositionally biased region" description="Basic and acidic residues" evidence="2">
    <location>
        <begin position="377"/>
        <end position="388"/>
    </location>
</feature>
<feature type="region of interest" description="Disordered" evidence="2">
    <location>
        <begin position="372"/>
        <end position="425"/>
    </location>
</feature>
<proteinExistence type="predicted"/>
<evidence type="ECO:0000313" key="4">
    <source>
        <dbReference type="Proteomes" id="UP000593566"/>
    </source>
</evidence>
<feature type="region of interest" description="Disordered" evidence="2">
    <location>
        <begin position="97"/>
        <end position="295"/>
    </location>
</feature>
<keyword evidence="4" id="KW-1185">Reference proteome</keyword>
<name>A0A8H6CEA2_9LECA</name>
<feature type="compositionally biased region" description="Pro residues" evidence="2">
    <location>
        <begin position="261"/>
        <end position="270"/>
    </location>
</feature>
<sequence length="789" mass="86507">MDSSPSKRRRTSPSTSIAVTVENTDLGPLPRNGASPSRRRSSFMSPTKASLARFHPNILPRAKSVEPLRPVSKEIHDTFEQDPVVGGGTKQVVGHVAGTASKESQSGMNGMEKRHGLLVTPAQRSPNLGEGNVSAKQGQSVVDPNPRASPPEEARVEGPAANGTNGVQHEPVAGMADVGSTGITFVPDSQNSQIPSTPTQRGRYVPTSGMGIGEDGEPSLPSTPSQLGLEPPRERPKGLLFSSPSRRSKRKGRSSAKSSPLKPPNVPPEQPTQTQKSSTANLGPRRYIANTPKPPLPLEEARLVEMQSKLSEVEKQLQNIEDKVLRQLLVSSWQPGKIKEGKYMAKQKEEVTRRSTKIFQLRDEILQIQATQGIDHSQTRPEGIDRKAASTKPSSLTQRLARYLPFSTKDRPPEPRPPSPKGTDVDQVLDLDILQPMVVPFTITTSNKLLLPPTVDNDLLQRQDITMSMAQQLLICDLQLTANITTQQISHLDIQALSSWAEPELGSWLRQPCEKMELAALGRAFGRYWEVAKLRGKCWISCKQDFRDLVTNAPESNSPLFFLGVQDLIFARSNVQLKVTWRISLSDQGEVESHSSAYPRFPAAWQQEANSELTKKFTTNTLSVSASLQHQPKGPSFQNHNNMPFHGSTLNGSFFRKNELQIAAALYIYCKNDDGTYADSELIGAVILDMRNISGTLPCQGIETFLRDSTNPLHQEAWQDVVDNDLEWRGKAGAAYWTWRNKMTELVARLVREGKIARTAAVAGYDQCLKESPTGSGGSDGQGGHGGMA</sequence>
<evidence type="ECO:0000313" key="3">
    <source>
        <dbReference type="EMBL" id="KAF6221877.1"/>
    </source>
</evidence>
<reference evidence="3 4" key="1">
    <citation type="journal article" date="2020" name="Genomics">
        <title>Complete, high-quality genomes from long-read metagenomic sequencing of two wolf lichen thalli reveals enigmatic genome architecture.</title>
        <authorList>
            <person name="McKenzie S.K."/>
            <person name="Walston R.F."/>
            <person name="Allen J.L."/>
        </authorList>
    </citation>
    <scope>NUCLEOTIDE SEQUENCE [LARGE SCALE GENOMIC DNA]</scope>
    <source>
        <strain evidence="3">WasteWater1</strain>
    </source>
</reference>
<feature type="compositionally biased region" description="Polar residues" evidence="2">
    <location>
        <begin position="181"/>
        <end position="200"/>
    </location>
</feature>
<feature type="region of interest" description="Disordered" evidence="2">
    <location>
        <begin position="1"/>
        <end position="58"/>
    </location>
</feature>